<dbReference type="InterPro" id="IPR036291">
    <property type="entry name" value="NAD(P)-bd_dom_sf"/>
</dbReference>
<dbReference type="InterPro" id="IPR050984">
    <property type="entry name" value="Gfo/Idh/MocA_domain"/>
</dbReference>
<evidence type="ECO:0000256" key="2">
    <source>
        <dbReference type="ARBA" id="ARBA00023002"/>
    </source>
</evidence>
<comment type="similarity">
    <text evidence="1">Belongs to the Gfo/Idh/MocA family.</text>
</comment>
<protein>
    <submittedName>
        <fullName evidence="5">Gfo/Idh/MocA family oxidoreductase</fullName>
    </submittedName>
</protein>
<dbReference type="InParanoid" id="A0A540VGA2"/>
<dbReference type="PANTHER" id="PTHR22604:SF105">
    <property type="entry name" value="TRANS-1,2-DIHYDROBENZENE-1,2-DIOL DEHYDROGENASE"/>
    <property type="match status" value="1"/>
</dbReference>
<dbReference type="Proteomes" id="UP000317371">
    <property type="component" value="Unassembled WGS sequence"/>
</dbReference>
<dbReference type="Gene3D" id="3.40.50.720">
    <property type="entry name" value="NAD(P)-binding Rossmann-like Domain"/>
    <property type="match status" value="1"/>
</dbReference>
<dbReference type="Pfam" id="PF01408">
    <property type="entry name" value="GFO_IDH_MocA"/>
    <property type="match status" value="1"/>
</dbReference>
<name>A0A540VGA2_9CHLR</name>
<sequence length="331" mass="36390">MASDAPLRFGILGAARIAPKALIGPARQVPGVVVAAIAARNPDRARRFAARHGIPRVHESYADLVADPDIDALYIPLPNSLHHPWTLRGLEADKHVLCEKPLAANATEAAAMVQKAHQSGQLLMEAFHYRYHPLAARMKAIVDSGELGAIRHVEAHFCIPTWRPWDIRYRYDLAGGALMDTGCYCVHLVRFLAGAEPEVIQARAWLRSPQVDRRMEADLGFADGRTARIVCSLWSATLLRVLVRVEGEAGELTVLNPILPHLWHRLQVRTATGVRREQVPGDSTYVHQLRAFVQAVQNGIPIPTNGADGLANMRVLDAIYRAAGLAPRSTK</sequence>
<dbReference type="PANTHER" id="PTHR22604">
    <property type="entry name" value="OXIDOREDUCTASES"/>
    <property type="match status" value="1"/>
</dbReference>
<dbReference type="GO" id="GO:0016491">
    <property type="term" value="F:oxidoreductase activity"/>
    <property type="evidence" value="ECO:0007669"/>
    <property type="project" value="UniProtKB-KW"/>
</dbReference>
<evidence type="ECO:0000259" key="4">
    <source>
        <dbReference type="Pfam" id="PF22725"/>
    </source>
</evidence>
<keyword evidence="6" id="KW-1185">Reference proteome</keyword>
<dbReference type="RefSeq" id="WP_141610247.1">
    <property type="nucleotide sequence ID" value="NZ_VIGC02000012.1"/>
</dbReference>
<dbReference type="OrthoDB" id="9783105at2"/>
<evidence type="ECO:0000259" key="3">
    <source>
        <dbReference type="Pfam" id="PF01408"/>
    </source>
</evidence>
<dbReference type="GO" id="GO:0000166">
    <property type="term" value="F:nucleotide binding"/>
    <property type="evidence" value="ECO:0007669"/>
    <property type="project" value="InterPro"/>
</dbReference>
<reference evidence="5 6" key="1">
    <citation type="submission" date="2019-06" db="EMBL/GenBank/DDBJ databases">
        <title>Genome sequence of Litorilinea aerophila BAA-2444.</title>
        <authorList>
            <person name="Maclea K.S."/>
            <person name="Maurais E.G."/>
            <person name="Iannazzi L.C."/>
        </authorList>
    </citation>
    <scope>NUCLEOTIDE SEQUENCE [LARGE SCALE GENOMIC DNA]</scope>
    <source>
        <strain evidence="5 6">ATCC BAA-2444</strain>
    </source>
</reference>
<dbReference type="EMBL" id="VIGC01000012">
    <property type="protein sequence ID" value="TQE95712.1"/>
    <property type="molecule type" value="Genomic_DNA"/>
</dbReference>
<dbReference type="SUPFAM" id="SSF55347">
    <property type="entry name" value="Glyceraldehyde-3-phosphate dehydrogenase-like, C-terminal domain"/>
    <property type="match status" value="1"/>
</dbReference>
<feature type="domain" description="GFO/IDH/MocA-like oxidoreductase" evidence="4">
    <location>
        <begin position="137"/>
        <end position="252"/>
    </location>
</feature>
<evidence type="ECO:0000256" key="1">
    <source>
        <dbReference type="ARBA" id="ARBA00010928"/>
    </source>
</evidence>
<accession>A0A540VGA2</accession>
<dbReference type="SUPFAM" id="SSF51735">
    <property type="entry name" value="NAD(P)-binding Rossmann-fold domains"/>
    <property type="match status" value="1"/>
</dbReference>
<comment type="caution">
    <text evidence="5">The sequence shown here is derived from an EMBL/GenBank/DDBJ whole genome shotgun (WGS) entry which is preliminary data.</text>
</comment>
<proteinExistence type="inferred from homology"/>
<gene>
    <name evidence="5" type="ORF">FKZ61_11370</name>
</gene>
<dbReference type="InterPro" id="IPR055170">
    <property type="entry name" value="GFO_IDH_MocA-like_dom"/>
</dbReference>
<dbReference type="Gene3D" id="3.30.360.10">
    <property type="entry name" value="Dihydrodipicolinate Reductase, domain 2"/>
    <property type="match status" value="1"/>
</dbReference>
<dbReference type="InterPro" id="IPR000683">
    <property type="entry name" value="Gfo/Idh/MocA-like_OxRdtase_N"/>
</dbReference>
<dbReference type="Pfam" id="PF22725">
    <property type="entry name" value="GFO_IDH_MocA_C3"/>
    <property type="match status" value="1"/>
</dbReference>
<evidence type="ECO:0000313" key="5">
    <source>
        <dbReference type="EMBL" id="TQE95712.1"/>
    </source>
</evidence>
<organism evidence="5 6">
    <name type="scientific">Litorilinea aerophila</name>
    <dbReference type="NCBI Taxonomy" id="1204385"/>
    <lineage>
        <taxon>Bacteria</taxon>
        <taxon>Bacillati</taxon>
        <taxon>Chloroflexota</taxon>
        <taxon>Caldilineae</taxon>
        <taxon>Caldilineales</taxon>
        <taxon>Caldilineaceae</taxon>
        <taxon>Litorilinea</taxon>
    </lineage>
</organism>
<keyword evidence="2" id="KW-0560">Oxidoreductase</keyword>
<feature type="domain" description="Gfo/Idh/MocA-like oxidoreductase N-terminal" evidence="3">
    <location>
        <begin position="7"/>
        <end position="126"/>
    </location>
</feature>
<dbReference type="AlphaFoldDB" id="A0A540VGA2"/>
<evidence type="ECO:0000313" key="6">
    <source>
        <dbReference type="Proteomes" id="UP000317371"/>
    </source>
</evidence>